<gene>
    <name evidence="1" type="ORF">H1X69_04910</name>
</gene>
<proteinExistence type="predicted"/>
<sequence length="95" mass="10752">MGMAIYAEGHAHNRLGSTFDGVDAPFLRLCRSAPRESLRWGVMQYGDTYFNRAQLERLVEELEALPPDRPVIVEEVLRLARLAIRNAGYLHVIGD</sequence>
<reference evidence="1 2" key="1">
    <citation type="submission" date="2020-07" db="EMBL/GenBank/DDBJ databases">
        <title>Differential regulation of undecylprodigiosin biosynthesis in the yeast-scavenging Streptomyces strain MBK6.</title>
        <authorList>
            <person name="Baral B."/>
            <person name="Siitonen V."/>
            <person name="Laughlin M."/>
            <person name="Yamada K."/>
            <person name="Ilomaeki M."/>
            <person name="Metsae-Ketelae M."/>
            <person name="Niemi J."/>
        </authorList>
    </citation>
    <scope>NUCLEOTIDE SEQUENCE [LARGE SCALE GENOMIC DNA]</scope>
    <source>
        <strain evidence="1 2">MBK6</strain>
    </source>
</reference>
<name>A0A7W2DPR1_9ACTN</name>
<evidence type="ECO:0000313" key="1">
    <source>
        <dbReference type="EMBL" id="MBA5220760.1"/>
    </source>
</evidence>
<organism evidence="1 2">
    <name type="scientific">Streptomyces griseoaurantiacus</name>
    <dbReference type="NCBI Taxonomy" id="68213"/>
    <lineage>
        <taxon>Bacteria</taxon>
        <taxon>Bacillati</taxon>
        <taxon>Actinomycetota</taxon>
        <taxon>Actinomycetes</taxon>
        <taxon>Kitasatosporales</taxon>
        <taxon>Streptomycetaceae</taxon>
        <taxon>Streptomyces</taxon>
        <taxon>Streptomyces aurantiacus group</taxon>
    </lineage>
</organism>
<comment type="caution">
    <text evidence="1">The sequence shown here is derived from an EMBL/GenBank/DDBJ whole genome shotgun (WGS) entry which is preliminary data.</text>
</comment>
<evidence type="ECO:0000313" key="2">
    <source>
        <dbReference type="Proteomes" id="UP000587608"/>
    </source>
</evidence>
<dbReference type="EMBL" id="JACERG010000003">
    <property type="protein sequence ID" value="MBA5220760.1"/>
    <property type="molecule type" value="Genomic_DNA"/>
</dbReference>
<dbReference type="Proteomes" id="UP000587608">
    <property type="component" value="Unassembled WGS sequence"/>
</dbReference>
<protein>
    <submittedName>
        <fullName evidence="1">Uncharacterized protein</fullName>
    </submittedName>
</protein>
<dbReference type="AlphaFoldDB" id="A0A7W2DPR1"/>
<dbReference type="RefSeq" id="WP_191852004.1">
    <property type="nucleotide sequence ID" value="NZ_JACERG010000003.1"/>
</dbReference>
<accession>A0A7W2DPR1</accession>